<keyword evidence="1" id="KW-0812">Transmembrane</keyword>
<evidence type="ECO:0000313" key="3">
    <source>
        <dbReference type="EMBL" id="KAF5797975.1"/>
    </source>
</evidence>
<reference evidence="3" key="1">
    <citation type="journal article" date="2017" name="Nature">
        <title>The sunflower genome provides insights into oil metabolism, flowering and Asterid evolution.</title>
        <authorList>
            <person name="Badouin H."/>
            <person name="Gouzy J."/>
            <person name="Grassa C.J."/>
            <person name="Murat F."/>
            <person name="Staton S.E."/>
            <person name="Cottret L."/>
            <person name="Lelandais-Briere C."/>
            <person name="Owens G.L."/>
            <person name="Carrere S."/>
            <person name="Mayjonade B."/>
            <person name="Legrand L."/>
            <person name="Gill N."/>
            <person name="Kane N.C."/>
            <person name="Bowers J.E."/>
            <person name="Hubner S."/>
            <person name="Bellec A."/>
            <person name="Berard A."/>
            <person name="Berges H."/>
            <person name="Blanchet N."/>
            <person name="Boniface M.C."/>
            <person name="Brunel D."/>
            <person name="Catrice O."/>
            <person name="Chaidir N."/>
            <person name="Claudel C."/>
            <person name="Donnadieu C."/>
            <person name="Faraut T."/>
            <person name="Fievet G."/>
            <person name="Helmstetter N."/>
            <person name="King M."/>
            <person name="Knapp S.J."/>
            <person name="Lai Z."/>
            <person name="Le Paslier M.C."/>
            <person name="Lippi Y."/>
            <person name="Lorenzon L."/>
            <person name="Mandel J.R."/>
            <person name="Marage G."/>
            <person name="Marchand G."/>
            <person name="Marquand E."/>
            <person name="Bret-Mestries E."/>
            <person name="Morien E."/>
            <person name="Nambeesan S."/>
            <person name="Nguyen T."/>
            <person name="Pegot-Espagnet P."/>
            <person name="Pouilly N."/>
            <person name="Raftis F."/>
            <person name="Sallet E."/>
            <person name="Schiex T."/>
            <person name="Thomas J."/>
            <person name="Vandecasteele C."/>
            <person name="Vares D."/>
            <person name="Vear F."/>
            <person name="Vautrin S."/>
            <person name="Crespi M."/>
            <person name="Mangin B."/>
            <person name="Burke J.M."/>
            <person name="Salse J."/>
            <person name="Munos S."/>
            <person name="Vincourt P."/>
            <person name="Rieseberg L.H."/>
            <person name="Langlade N.B."/>
        </authorList>
    </citation>
    <scope>NUCLEOTIDE SEQUENCE</scope>
    <source>
        <tissue evidence="3">Leaves</tissue>
    </source>
</reference>
<dbReference type="Pfam" id="PF04195">
    <property type="entry name" value="Transposase_28"/>
    <property type="match status" value="1"/>
</dbReference>
<dbReference type="InterPro" id="IPR007321">
    <property type="entry name" value="Transposase_28"/>
</dbReference>
<evidence type="ECO:0000256" key="1">
    <source>
        <dbReference type="SAM" id="Phobius"/>
    </source>
</evidence>
<dbReference type="Proteomes" id="UP000215914">
    <property type="component" value="Unassembled WGS sequence"/>
</dbReference>
<dbReference type="AlphaFoldDB" id="A0A9K3NFL3"/>
<accession>A0A9K3NFL3</accession>
<evidence type="ECO:0000259" key="2">
    <source>
        <dbReference type="Pfam" id="PF04195"/>
    </source>
</evidence>
<comment type="caution">
    <text evidence="3">The sequence shown here is derived from an EMBL/GenBank/DDBJ whole genome shotgun (WGS) entry which is preliminary data.</text>
</comment>
<dbReference type="PANTHER" id="PTHR31099">
    <property type="entry name" value="OS06G0165300 PROTEIN"/>
    <property type="match status" value="1"/>
</dbReference>
<organism evidence="3 4">
    <name type="scientific">Helianthus annuus</name>
    <name type="common">Common sunflower</name>
    <dbReference type="NCBI Taxonomy" id="4232"/>
    <lineage>
        <taxon>Eukaryota</taxon>
        <taxon>Viridiplantae</taxon>
        <taxon>Streptophyta</taxon>
        <taxon>Embryophyta</taxon>
        <taxon>Tracheophyta</taxon>
        <taxon>Spermatophyta</taxon>
        <taxon>Magnoliopsida</taxon>
        <taxon>eudicotyledons</taxon>
        <taxon>Gunneridae</taxon>
        <taxon>Pentapetalae</taxon>
        <taxon>asterids</taxon>
        <taxon>campanulids</taxon>
        <taxon>Asterales</taxon>
        <taxon>Asteraceae</taxon>
        <taxon>Asteroideae</taxon>
        <taxon>Heliantheae alliance</taxon>
        <taxon>Heliantheae</taxon>
        <taxon>Helianthus</taxon>
    </lineage>
</organism>
<proteinExistence type="predicted"/>
<feature type="domain" description="Transposase (putative) gypsy type" evidence="2">
    <location>
        <begin position="107"/>
        <end position="171"/>
    </location>
</feature>
<name>A0A9K3NFL3_HELAN</name>
<sequence>MITTFISLFKFQTSFFLSRSPSNFFFLIFVFSFNHNHVYWCEAFYHQEEKIKPRNPPGPNQADINWKEEEFHNHVQNFGFHSDWGVQFPMPKSTALDAPPGYVTLYADFFREGNFRLPMTKFTGEVLTNYGLHISQINALGLPRLTHFEFICRANRVEPTFEKFNVFYFVTYIGGFYSFNSRTSRVDPCSRDPPNSLHDWKHKFVYIHRGVIPIDIHYRAESEGVPRVNVLIPFTEQDWYTTLTRKVTPIIQLEERALVAARMSMLWAPQNPRGFPVYGYRGKAGYSLMNIFDPKACGAMVVAVLPEGRPLWVEQIRDNFLHPTSESMATYANTVLGEDDGDDIDADPAPAQGEPIILSSEESADSYQDLIHRSARACHNEGLFRNLLLMMLILLLWIYRLGLLNRLRPGRRRKRIRLRRRRLRNR</sequence>
<evidence type="ECO:0000313" key="4">
    <source>
        <dbReference type="Proteomes" id="UP000215914"/>
    </source>
</evidence>
<reference evidence="3" key="2">
    <citation type="submission" date="2020-06" db="EMBL/GenBank/DDBJ databases">
        <title>Helianthus annuus Genome sequencing and assembly Release 2.</title>
        <authorList>
            <person name="Gouzy J."/>
            <person name="Langlade N."/>
            <person name="Munos S."/>
        </authorList>
    </citation>
    <scope>NUCLEOTIDE SEQUENCE</scope>
    <source>
        <tissue evidence="3">Leaves</tissue>
    </source>
</reference>
<dbReference type="EMBL" id="MNCJ02000322">
    <property type="protein sequence ID" value="KAF5797975.1"/>
    <property type="molecule type" value="Genomic_DNA"/>
</dbReference>
<protein>
    <recommendedName>
        <fullName evidence="2">Transposase (putative) gypsy type domain-containing protein</fullName>
    </recommendedName>
</protein>
<dbReference type="Gramene" id="mRNA:HanXRQr2_Chr07g0287211">
    <property type="protein sequence ID" value="mRNA:HanXRQr2_Chr07g0287211"/>
    <property type="gene ID" value="HanXRQr2_Chr07g0287211"/>
</dbReference>
<keyword evidence="4" id="KW-1185">Reference proteome</keyword>
<keyword evidence="1" id="KW-1133">Transmembrane helix</keyword>
<gene>
    <name evidence="3" type="ORF">HanXRQr2_Chr07g0287211</name>
</gene>
<dbReference type="PANTHER" id="PTHR31099:SF49">
    <property type="entry name" value="MYOSIN HEAVY CHAIN-LIKE PROTEIN"/>
    <property type="match status" value="1"/>
</dbReference>
<keyword evidence="1" id="KW-0472">Membrane</keyword>
<feature type="transmembrane region" description="Helical" evidence="1">
    <location>
        <begin position="387"/>
        <end position="407"/>
    </location>
</feature>